<dbReference type="InterPro" id="IPR012347">
    <property type="entry name" value="Ferritin-like"/>
</dbReference>
<evidence type="ECO:0000259" key="1">
    <source>
        <dbReference type="Pfam" id="PF02915"/>
    </source>
</evidence>
<feature type="domain" description="Rubrerythrin diiron-binding" evidence="1">
    <location>
        <begin position="5"/>
        <end position="136"/>
    </location>
</feature>
<dbReference type="RefSeq" id="WP_073072434.1">
    <property type="nucleotide sequence ID" value="NZ_FQXN01000002.1"/>
</dbReference>
<proteinExistence type="predicted"/>
<dbReference type="EMBL" id="FQXN01000002">
    <property type="protein sequence ID" value="SHH33416.1"/>
    <property type="molecule type" value="Genomic_DNA"/>
</dbReference>
<dbReference type="InterPro" id="IPR003251">
    <property type="entry name" value="Rr_diiron-bd_dom"/>
</dbReference>
<gene>
    <name evidence="2" type="ORF">SAMN02745199_0797</name>
</gene>
<evidence type="ECO:0000313" key="2">
    <source>
        <dbReference type="EMBL" id="SHH33416.1"/>
    </source>
</evidence>
<dbReference type="STRING" id="1123380.SAMN02745199_0797"/>
<sequence>MKSINIVNMAINVEKQGEFFYKELAKVVNKKFTDTLLELAEQEKQHAEVFIKLADTKEWDEIDSYISSYASVYIIPDLERIVESFDKRNLNSIFELAIEIEKDSIILYYELKEQVNDNDIKNLIKKIIEQEKSHIKKIIEMKNNF</sequence>
<dbReference type="Proteomes" id="UP000242592">
    <property type="component" value="Unassembled WGS sequence"/>
</dbReference>
<name>A0A1M5S4K6_9BACT</name>
<dbReference type="GO" id="GO:0016491">
    <property type="term" value="F:oxidoreductase activity"/>
    <property type="evidence" value="ECO:0007669"/>
    <property type="project" value="InterPro"/>
</dbReference>
<protein>
    <submittedName>
        <fullName evidence="2">Rubrerythrin</fullName>
    </submittedName>
</protein>
<dbReference type="PANTHER" id="PTHR33531">
    <property type="entry name" value="RUBRERYTHRIN SUBFAMILY"/>
    <property type="match status" value="1"/>
</dbReference>
<organism evidence="2 3">
    <name type="scientific">Thermosipho atlanticus DSM 15807</name>
    <dbReference type="NCBI Taxonomy" id="1123380"/>
    <lineage>
        <taxon>Bacteria</taxon>
        <taxon>Thermotogati</taxon>
        <taxon>Thermotogota</taxon>
        <taxon>Thermotogae</taxon>
        <taxon>Thermotogales</taxon>
        <taxon>Fervidobacteriaceae</taxon>
        <taxon>Thermosipho</taxon>
    </lineage>
</organism>
<reference evidence="3" key="1">
    <citation type="submission" date="2016-11" db="EMBL/GenBank/DDBJ databases">
        <authorList>
            <person name="Varghese N."/>
            <person name="Submissions S."/>
        </authorList>
    </citation>
    <scope>NUCLEOTIDE SEQUENCE [LARGE SCALE GENOMIC DNA]</scope>
    <source>
        <strain evidence="3">DSM 15807</strain>
    </source>
</reference>
<evidence type="ECO:0000313" key="3">
    <source>
        <dbReference type="Proteomes" id="UP000242592"/>
    </source>
</evidence>
<dbReference type="Pfam" id="PF02915">
    <property type="entry name" value="Rubrerythrin"/>
    <property type="match status" value="1"/>
</dbReference>
<accession>A0A1M5S4K6</accession>
<dbReference type="PANTHER" id="PTHR33531:SF7">
    <property type="entry name" value="HYPOTHETICAL MEMBRANE PROTEIN, CONSERVED"/>
    <property type="match status" value="1"/>
</dbReference>
<dbReference type="SUPFAM" id="SSF47240">
    <property type="entry name" value="Ferritin-like"/>
    <property type="match status" value="1"/>
</dbReference>
<dbReference type="AlphaFoldDB" id="A0A1M5S4K6"/>
<dbReference type="GO" id="GO:0046872">
    <property type="term" value="F:metal ion binding"/>
    <property type="evidence" value="ECO:0007669"/>
    <property type="project" value="InterPro"/>
</dbReference>
<dbReference type="OrthoDB" id="37809at2"/>
<dbReference type="InterPro" id="IPR009078">
    <property type="entry name" value="Ferritin-like_SF"/>
</dbReference>
<keyword evidence="3" id="KW-1185">Reference proteome</keyword>
<dbReference type="Gene3D" id="1.20.1260.10">
    <property type="match status" value="1"/>
</dbReference>
<dbReference type="CDD" id="cd01045">
    <property type="entry name" value="Ferritin_like_AB"/>
    <property type="match status" value="1"/>
</dbReference>